<evidence type="ECO:0000256" key="5">
    <source>
        <dbReference type="ARBA" id="ARBA00022605"/>
    </source>
</evidence>
<evidence type="ECO:0000256" key="9">
    <source>
        <dbReference type="ARBA" id="ARBA00030264"/>
    </source>
</evidence>
<organism evidence="12 13">
    <name type="scientific">Flavobacterium arsenatis</name>
    <dbReference type="NCBI Taxonomy" id="1484332"/>
    <lineage>
        <taxon>Bacteria</taxon>
        <taxon>Pseudomonadati</taxon>
        <taxon>Bacteroidota</taxon>
        <taxon>Flavobacteriia</taxon>
        <taxon>Flavobacteriales</taxon>
        <taxon>Flavobacteriaceae</taxon>
        <taxon>Flavobacterium</taxon>
    </lineage>
</organism>
<dbReference type="EMBL" id="JAVDVI010000007">
    <property type="protein sequence ID" value="MDR6967861.1"/>
    <property type="molecule type" value="Genomic_DNA"/>
</dbReference>
<evidence type="ECO:0000256" key="4">
    <source>
        <dbReference type="ARBA" id="ARBA00012809"/>
    </source>
</evidence>
<comment type="function">
    <text evidence="8">IGPS catalyzes the conversion of PRFAR and glutamine to IGP, AICAR and glutamate. The HisF subunit catalyzes the cyclization activity that produces IGP and AICAR from PRFAR using the ammonia provided by the HisH subunit.</text>
</comment>
<keyword evidence="13" id="KW-1185">Reference proteome</keyword>
<comment type="similarity">
    <text evidence="2 11">Belongs to the HisA/HisF family.</text>
</comment>
<proteinExistence type="inferred from homology"/>
<dbReference type="GO" id="GO:0016829">
    <property type="term" value="F:lyase activity"/>
    <property type="evidence" value="ECO:0007669"/>
    <property type="project" value="UniProtKB-KW"/>
</dbReference>
<dbReference type="InterPro" id="IPR013785">
    <property type="entry name" value="Aldolase_TIM"/>
</dbReference>
<dbReference type="RefSeq" id="WP_310026230.1">
    <property type="nucleotide sequence ID" value="NZ_JAVDVI010000007.1"/>
</dbReference>
<dbReference type="SUPFAM" id="SSF51366">
    <property type="entry name" value="Ribulose-phoshate binding barrel"/>
    <property type="match status" value="1"/>
</dbReference>
<dbReference type="InterPro" id="IPR050064">
    <property type="entry name" value="IGPS_HisA/HisF"/>
</dbReference>
<evidence type="ECO:0000256" key="7">
    <source>
        <dbReference type="ARBA" id="ARBA00023239"/>
    </source>
</evidence>
<comment type="caution">
    <text evidence="12">The sequence shown here is derived from an EMBL/GenBank/DDBJ whole genome shotgun (WGS) entry which is preliminary data.</text>
</comment>
<dbReference type="PANTHER" id="PTHR21235:SF2">
    <property type="entry name" value="IMIDAZOLE GLYCEROL PHOSPHATE SYNTHASE HISHF"/>
    <property type="match status" value="1"/>
</dbReference>
<sequence>MYRPRIIPVLLLRDSGLVKSTKFKKHRYIGDPINAVKIFNDLEADELVFIDIDATIQNRCISLDFVRDVGEEANMPFSVGGGISTIKQIKSIIEAGAEKVILNTIACENPAFVSEAAAEFGSSTIVVCIDVRKNFWGKEYVWYRQGKKNLALSPEQFSLQMEQAGAGEIILQSIEKDGTMSGYDADLIKRVSSVLTIPITVLGGAKDLNDMRKIHKDTTVNGLAAGSLFVYHGERKAVLVNYPVLEEKLNVLRK</sequence>
<dbReference type="PANTHER" id="PTHR21235">
    <property type="entry name" value="IMIDAZOLE GLYCEROL PHOSPHATE SYNTHASE SUBUNIT HISF/H IGP SYNTHASE SUBUNIT HISF/H"/>
    <property type="match status" value="1"/>
</dbReference>
<evidence type="ECO:0000256" key="6">
    <source>
        <dbReference type="ARBA" id="ARBA00023102"/>
    </source>
</evidence>
<dbReference type="Pfam" id="PF00977">
    <property type="entry name" value="His_biosynth"/>
    <property type="match status" value="1"/>
</dbReference>
<evidence type="ECO:0000256" key="2">
    <source>
        <dbReference type="ARBA" id="ARBA00009667"/>
    </source>
</evidence>
<dbReference type="NCBIfam" id="NF038364">
    <property type="entry name" value="AglZ_HisF2_fam"/>
    <property type="match status" value="1"/>
</dbReference>
<dbReference type="Gene3D" id="3.20.20.70">
    <property type="entry name" value="Aldolase class I"/>
    <property type="match status" value="1"/>
</dbReference>
<comment type="catalytic activity">
    <reaction evidence="10">
        <text>5-[(5-phospho-1-deoxy-D-ribulos-1-ylimino)methylamino]-1-(5-phospho-beta-D-ribosyl)imidazole-4-carboxamide + L-glutamine = D-erythro-1-(imidazol-4-yl)glycerol 3-phosphate + 5-amino-1-(5-phospho-beta-D-ribosyl)imidazole-4-carboxamide + L-glutamate + H(+)</text>
        <dbReference type="Rhea" id="RHEA:24793"/>
        <dbReference type="ChEBI" id="CHEBI:15378"/>
        <dbReference type="ChEBI" id="CHEBI:29985"/>
        <dbReference type="ChEBI" id="CHEBI:58278"/>
        <dbReference type="ChEBI" id="CHEBI:58359"/>
        <dbReference type="ChEBI" id="CHEBI:58475"/>
        <dbReference type="ChEBI" id="CHEBI:58525"/>
        <dbReference type="EC" id="4.3.2.10"/>
    </reaction>
</comment>
<evidence type="ECO:0000313" key="12">
    <source>
        <dbReference type="EMBL" id="MDR6967861.1"/>
    </source>
</evidence>
<keyword evidence="6 11" id="KW-0368">Histidine biosynthesis</keyword>
<dbReference type="InterPro" id="IPR006062">
    <property type="entry name" value="His_biosynth"/>
</dbReference>
<dbReference type="InterPro" id="IPR011060">
    <property type="entry name" value="RibuloseP-bd_barrel"/>
</dbReference>
<evidence type="ECO:0000256" key="3">
    <source>
        <dbReference type="ARBA" id="ARBA00011152"/>
    </source>
</evidence>
<accession>A0ABU1TPI9</accession>
<dbReference type="EC" id="4.3.2.10" evidence="4"/>
<dbReference type="CDD" id="cd04731">
    <property type="entry name" value="HisF"/>
    <property type="match status" value="1"/>
</dbReference>
<comment type="pathway">
    <text evidence="1">Amino-acid biosynthesis; L-histidine biosynthesis; L-histidine from 5-phospho-alpha-D-ribose 1-diphosphate: step 5/9.</text>
</comment>
<evidence type="ECO:0000256" key="1">
    <source>
        <dbReference type="ARBA" id="ARBA00005091"/>
    </source>
</evidence>
<gene>
    <name evidence="12" type="ORF">J2X31_001875</name>
</gene>
<comment type="subunit">
    <text evidence="3">Heterodimer of HisH and HisF.</text>
</comment>
<evidence type="ECO:0000256" key="11">
    <source>
        <dbReference type="RuleBase" id="RU003657"/>
    </source>
</evidence>
<dbReference type="InterPro" id="IPR004651">
    <property type="entry name" value="HisF"/>
</dbReference>
<dbReference type="Proteomes" id="UP001255185">
    <property type="component" value="Unassembled WGS sequence"/>
</dbReference>
<keyword evidence="5 11" id="KW-0028">Amino-acid biosynthesis</keyword>
<keyword evidence="7 12" id="KW-0456">Lyase</keyword>
<protein>
    <recommendedName>
        <fullName evidence="4">imidazole glycerol-phosphate synthase</fullName>
        <ecNumber evidence="4">4.3.2.10</ecNumber>
    </recommendedName>
    <alternativeName>
        <fullName evidence="9">IGP synthase cyclase subunit</fullName>
    </alternativeName>
</protein>
<reference evidence="12 13" key="1">
    <citation type="submission" date="2023-07" db="EMBL/GenBank/DDBJ databases">
        <title>Sorghum-associated microbial communities from plants grown in Nebraska, USA.</title>
        <authorList>
            <person name="Schachtman D."/>
        </authorList>
    </citation>
    <scope>NUCLEOTIDE SEQUENCE [LARGE SCALE GENOMIC DNA]</scope>
    <source>
        <strain evidence="12 13">3773</strain>
    </source>
</reference>
<evidence type="ECO:0000256" key="8">
    <source>
        <dbReference type="ARBA" id="ARBA00025475"/>
    </source>
</evidence>
<name>A0ABU1TPI9_9FLAO</name>
<evidence type="ECO:0000256" key="10">
    <source>
        <dbReference type="ARBA" id="ARBA00047838"/>
    </source>
</evidence>
<evidence type="ECO:0000313" key="13">
    <source>
        <dbReference type="Proteomes" id="UP001255185"/>
    </source>
</evidence>